<sequence>LASLVKVGGLEAWALWDTGSTTTGITPAFAQVAKIEVDQLVDPHVLQLGTVGSRSFINYGADVNVDLPGFRGKTYVDVANFDRYDMIIGTPFMRKLGVHLDFEKNEIVVNGVAHPALRLKEGDLDSRVRRWRTTEKRQD</sequence>
<gene>
    <name evidence="1" type="ORF">BDN72DRAFT_781021</name>
</gene>
<feature type="non-terminal residue" evidence="1">
    <location>
        <position position="1"/>
    </location>
</feature>
<name>A0ACD3A1G9_9AGAR</name>
<dbReference type="EMBL" id="ML209042">
    <property type="protein sequence ID" value="TFK59234.1"/>
    <property type="molecule type" value="Genomic_DNA"/>
</dbReference>
<evidence type="ECO:0000313" key="2">
    <source>
        <dbReference type="Proteomes" id="UP000308600"/>
    </source>
</evidence>
<reference evidence="1 2" key="1">
    <citation type="journal article" date="2019" name="Nat. Ecol. Evol.">
        <title>Megaphylogeny resolves global patterns of mushroom evolution.</title>
        <authorList>
            <person name="Varga T."/>
            <person name="Krizsan K."/>
            <person name="Foldi C."/>
            <person name="Dima B."/>
            <person name="Sanchez-Garcia M."/>
            <person name="Sanchez-Ramirez S."/>
            <person name="Szollosi G.J."/>
            <person name="Szarkandi J.G."/>
            <person name="Papp V."/>
            <person name="Albert L."/>
            <person name="Andreopoulos W."/>
            <person name="Angelini C."/>
            <person name="Antonin V."/>
            <person name="Barry K.W."/>
            <person name="Bougher N.L."/>
            <person name="Buchanan P."/>
            <person name="Buyck B."/>
            <person name="Bense V."/>
            <person name="Catcheside P."/>
            <person name="Chovatia M."/>
            <person name="Cooper J."/>
            <person name="Damon W."/>
            <person name="Desjardin D."/>
            <person name="Finy P."/>
            <person name="Geml J."/>
            <person name="Haridas S."/>
            <person name="Hughes K."/>
            <person name="Justo A."/>
            <person name="Karasinski D."/>
            <person name="Kautmanova I."/>
            <person name="Kiss B."/>
            <person name="Kocsube S."/>
            <person name="Kotiranta H."/>
            <person name="LaButti K.M."/>
            <person name="Lechner B.E."/>
            <person name="Liimatainen K."/>
            <person name="Lipzen A."/>
            <person name="Lukacs Z."/>
            <person name="Mihaltcheva S."/>
            <person name="Morgado L.N."/>
            <person name="Niskanen T."/>
            <person name="Noordeloos M.E."/>
            <person name="Ohm R.A."/>
            <person name="Ortiz-Santana B."/>
            <person name="Ovrebo C."/>
            <person name="Racz N."/>
            <person name="Riley R."/>
            <person name="Savchenko A."/>
            <person name="Shiryaev A."/>
            <person name="Soop K."/>
            <person name="Spirin V."/>
            <person name="Szebenyi C."/>
            <person name="Tomsovsky M."/>
            <person name="Tulloss R.E."/>
            <person name="Uehling J."/>
            <person name="Grigoriev I.V."/>
            <person name="Vagvolgyi C."/>
            <person name="Papp T."/>
            <person name="Martin F.M."/>
            <person name="Miettinen O."/>
            <person name="Hibbett D.S."/>
            <person name="Nagy L.G."/>
        </authorList>
    </citation>
    <scope>NUCLEOTIDE SEQUENCE [LARGE SCALE GENOMIC DNA]</scope>
    <source>
        <strain evidence="1 2">NL-1719</strain>
    </source>
</reference>
<organism evidence="1 2">
    <name type="scientific">Pluteus cervinus</name>
    <dbReference type="NCBI Taxonomy" id="181527"/>
    <lineage>
        <taxon>Eukaryota</taxon>
        <taxon>Fungi</taxon>
        <taxon>Dikarya</taxon>
        <taxon>Basidiomycota</taxon>
        <taxon>Agaricomycotina</taxon>
        <taxon>Agaricomycetes</taxon>
        <taxon>Agaricomycetidae</taxon>
        <taxon>Agaricales</taxon>
        <taxon>Pluteineae</taxon>
        <taxon>Pluteaceae</taxon>
        <taxon>Pluteus</taxon>
    </lineage>
</organism>
<dbReference type="Proteomes" id="UP000308600">
    <property type="component" value="Unassembled WGS sequence"/>
</dbReference>
<evidence type="ECO:0000313" key="1">
    <source>
        <dbReference type="EMBL" id="TFK59234.1"/>
    </source>
</evidence>
<proteinExistence type="predicted"/>
<accession>A0ACD3A1G9</accession>
<protein>
    <submittedName>
        <fullName evidence="1">Uncharacterized protein</fullName>
    </submittedName>
</protein>
<keyword evidence="2" id="KW-1185">Reference proteome</keyword>